<name>A0A937KEE5_9BACT</name>
<evidence type="ECO:0000313" key="2">
    <source>
        <dbReference type="Proteomes" id="UP000614216"/>
    </source>
</evidence>
<dbReference type="Proteomes" id="UP000614216">
    <property type="component" value="Unassembled WGS sequence"/>
</dbReference>
<dbReference type="AlphaFoldDB" id="A0A937KEE5"/>
<comment type="caution">
    <text evidence="1">The sequence shown here is derived from an EMBL/GenBank/DDBJ whole genome shotgun (WGS) entry which is preliminary data.</text>
</comment>
<dbReference type="EMBL" id="JAEUGD010000069">
    <property type="protein sequence ID" value="MBL6450031.1"/>
    <property type="molecule type" value="Genomic_DNA"/>
</dbReference>
<proteinExistence type="predicted"/>
<sequence length="339" mass="38525">MQEHQKHTVHIGNDTYNYVQFESVIDFHRFVDSKAEMMSPANAARWHEVISDTHYQLNQGTDWYGDPQPSSVDELNRHEQFAGMHLAEQLRPKMRDHLHPYLEHLDRKVLPKPKITYNDRGLGIFSFDRAAMSLQRMEKINLSSPLNKTSSQLNIELGRTKIVTTVKKAYAWFENRNSSLPALRLYLLAGGNASVEGNDMLYTGLACSELVAFLEQRNIPVEVNVLAGTSFQGQVTLGVVCVKRFQDKADLNQILLMSSDPRYFRFRGFKALIALADHWDLIIPDGLGRIEEGMGEGFVNALGGDGFVFGQRYSLTDAAREVKEIIELYRLTKLNGIFN</sequence>
<accession>A0A937KEE5</accession>
<evidence type="ECO:0000313" key="1">
    <source>
        <dbReference type="EMBL" id="MBL6450031.1"/>
    </source>
</evidence>
<gene>
    <name evidence="1" type="ORF">JMN32_27200</name>
</gene>
<reference evidence="1" key="1">
    <citation type="submission" date="2021-01" db="EMBL/GenBank/DDBJ databases">
        <title>Fulvivirga kasyanovii gen. nov., sp nov., a novel member of the phylum Bacteroidetes isolated from seawater in a mussel farm.</title>
        <authorList>
            <person name="Zhao L.-H."/>
            <person name="Wang Z.-J."/>
        </authorList>
    </citation>
    <scope>NUCLEOTIDE SEQUENCE</scope>
    <source>
        <strain evidence="1">29W222</strain>
    </source>
</reference>
<dbReference type="RefSeq" id="WP_202859578.1">
    <property type="nucleotide sequence ID" value="NZ_JAEUGD010000069.1"/>
</dbReference>
<keyword evidence="2" id="KW-1185">Reference proteome</keyword>
<protein>
    <submittedName>
        <fullName evidence="1">Uncharacterized protein</fullName>
    </submittedName>
</protein>
<organism evidence="1 2">
    <name type="scientific">Fulvivirga marina</name>
    <dbReference type="NCBI Taxonomy" id="2494733"/>
    <lineage>
        <taxon>Bacteria</taxon>
        <taxon>Pseudomonadati</taxon>
        <taxon>Bacteroidota</taxon>
        <taxon>Cytophagia</taxon>
        <taxon>Cytophagales</taxon>
        <taxon>Fulvivirgaceae</taxon>
        <taxon>Fulvivirga</taxon>
    </lineage>
</organism>